<feature type="non-terminal residue" evidence="2">
    <location>
        <position position="1"/>
    </location>
</feature>
<keyword evidence="3" id="KW-1185">Reference proteome</keyword>
<reference evidence="2 3" key="1">
    <citation type="journal article" date="2021" name="Nat. Plants">
        <title>The Taxus genome provides insights into paclitaxel biosynthesis.</title>
        <authorList>
            <person name="Xiong X."/>
            <person name="Gou J."/>
            <person name="Liao Q."/>
            <person name="Li Y."/>
            <person name="Zhou Q."/>
            <person name="Bi G."/>
            <person name="Li C."/>
            <person name="Du R."/>
            <person name="Wang X."/>
            <person name="Sun T."/>
            <person name="Guo L."/>
            <person name="Liang H."/>
            <person name="Lu P."/>
            <person name="Wu Y."/>
            <person name="Zhang Z."/>
            <person name="Ro D.K."/>
            <person name="Shang Y."/>
            <person name="Huang S."/>
            <person name="Yan J."/>
        </authorList>
    </citation>
    <scope>NUCLEOTIDE SEQUENCE [LARGE SCALE GENOMIC DNA]</scope>
    <source>
        <strain evidence="2">Ta-2019</strain>
    </source>
</reference>
<dbReference type="Proteomes" id="UP000824469">
    <property type="component" value="Unassembled WGS sequence"/>
</dbReference>
<dbReference type="EMBL" id="JAHRHJ020000001">
    <property type="protein sequence ID" value="KAH9331801.1"/>
    <property type="molecule type" value="Genomic_DNA"/>
</dbReference>
<protein>
    <recommendedName>
        <fullName evidence="1">Reverse transcriptase Ty1/copia-type domain-containing protein</fullName>
    </recommendedName>
</protein>
<dbReference type="AlphaFoldDB" id="A0AA38GZ69"/>
<feature type="domain" description="Reverse transcriptase Ty1/copia-type" evidence="1">
    <location>
        <begin position="29"/>
        <end position="138"/>
    </location>
</feature>
<evidence type="ECO:0000313" key="2">
    <source>
        <dbReference type="EMBL" id="KAH9331801.1"/>
    </source>
</evidence>
<accession>A0AA38GZ69</accession>
<dbReference type="OMA" id="GRIFIFC"/>
<comment type="caution">
    <text evidence="2">The sequence shown here is derived from an EMBL/GenBank/DDBJ whole genome shotgun (WGS) entry which is preliminary data.</text>
</comment>
<evidence type="ECO:0000259" key="1">
    <source>
        <dbReference type="Pfam" id="PF07727"/>
    </source>
</evidence>
<sequence length="141" mass="16727">VEPKNFLESRHDKHWLKVLEEELEQIEKNETWELVPRPKSQNVIGTKWEFRNKLNEDGQVTQNKARLVCKWYAQVEGVDFEETFSLVSRLEAITMFLAFAVFKNFKGYQMDVKSSFLNGNLEKEVYIEQPEGFLLSENEDY</sequence>
<gene>
    <name evidence="2" type="ORF">KI387_003909</name>
</gene>
<evidence type="ECO:0000313" key="3">
    <source>
        <dbReference type="Proteomes" id="UP000824469"/>
    </source>
</evidence>
<dbReference type="Pfam" id="PF07727">
    <property type="entry name" value="RVT_2"/>
    <property type="match status" value="1"/>
</dbReference>
<dbReference type="InterPro" id="IPR013103">
    <property type="entry name" value="RVT_2"/>
</dbReference>
<proteinExistence type="predicted"/>
<organism evidence="2 3">
    <name type="scientific">Taxus chinensis</name>
    <name type="common">Chinese yew</name>
    <name type="synonym">Taxus wallichiana var. chinensis</name>
    <dbReference type="NCBI Taxonomy" id="29808"/>
    <lineage>
        <taxon>Eukaryota</taxon>
        <taxon>Viridiplantae</taxon>
        <taxon>Streptophyta</taxon>
        <taxon>Embryophyta</taxon>
        <taxon>Tracheophyta</taxon>
        <taxon>Spermatophyta</taxon>
        <taxon>Pinopsida</taxon>
        <taxon>Pinidae</taxon>
        <taxon>Conifers II</taxon>
        <taxon>Cupressales</taxon>
        <taxon>Taxaceae</taxon>
        <taxon>Taxus</taxon>
    </lineage>
</organism>
<name>A0AA38GZ69_TAXCH</name>
<feature type="non-terminal residue" evidence="2">
    <location>
        <position position="141"/>
    </location>
</feature>